<dbReference type="AlphaFoldDB" id="A0A1H9HT07"/>
<reference evidence="4" key="1">
    <citation type="submission" date="2016-10" db="EMBL/GenBank/DDBJ databases">
        <authorList>
            <person name="Varghese N."/>
            <person name="Submissions S."/>
        </authorList>
    </citation>
    <scope>NUCLEOTIDE SEQUENCE [LARGE SCALE GENOMIC DNA]</scope>
    <source>
        <strain evidence="4">CGMCC 4.578</strain>
    </source>
</reference>
<dbReference type="Proteomes" id="UP000199028">
    <property type="component" value="Unassembled WGS sequence"/>
</dbReference>
<protein>
    <recommendedName>
        <fullName evidence="2">DUF7617 domain-containing protein</fullName>
    </recommendedName>
</protein>
<feature type="chain" id="PRO_5039397428" description="DUF7617 domain-containing protein" evidence="1">
    <location>
        <begin position="24"/>
        <end position="775"/>
    </location>
</feature>
<proteinExistence type="predicted"/>
<dbReference type="EMBL" id="FOFT01000002">
    <property type="protein sequence ID" value="SEQ65425.1"/>
    <property type="molecule type" value="Genomic_DNA"/>
</dbReference>
<dbReference type="Pfam" id="PF24593">
    <property type="entry name" value="DUF7617"/>
    <property type="match status" value="1"/>
</dbReference>
<accession>A0A1H9HT07</accession>
<evidence type="ECO:0000313" key="4">
    <source>
        <dbReference type="Proteomes" id="UP000199028"/>
    </source>
</evidence>
<keyword evidence="1" id="KW-0732">Signal</keyword>
<sequence>MLVRRRLPAMVLAGVLAGSTLTAAVPVAAQPPVSTLTKSVQGVSDPASHGDVASWVVSYANGANGAASITDPIGPGQTLLAGSLQVPPGWTGTEGNPVTATHPGVRNGGKALSSLLTPPVQASASSTGGDGFTPILQRTPDGRLQAWNVYHHLGAAAPKLVCTDLTTSSLCAGGPWPKPLNTAPGPFGTGNTGDIASPLEPQYVRDEANPARVYYSAVTASSIGVACLDLAAPGNCGFWPLMPRAGQTVEMAGLVQVGGNLYGVSTSGNVVCWTIATQSACGGQPYAPIVPFNGSNSYYQGALTVAGGKVFASTSPFGGGVPRLGCFDPGTNAACAGWAAAKQIGPSGNYTYNAYTAYSTTGAEIGACSSTTGQNVTTCYAIDGSSLPAPTTPAGLESGVISFNPEVIRTGDRVRSFIGIWLGPYAGAAVCHDWSTGTSCAGVPLRITHPTVNGGDTRDYGYAYDAPTGCMIGLGDAGVLFSMDPDTGASPCVRSGASVSLTPSQFYCDGKPHATTYSKARLVGVTPANVNLGASTVKAVDGGGNPVTVPGFAPDGTVDLTGVTASSLTLTTSLVLNNASDFGGGNQPSLAVEFNGDAPQMCFRTTISAECTVTSVANTANGTDATGGFSSNTVTRQVAPGTACLPNVVVNKEICGSYTPANCKAGGAGPWVKQAPVGVLGLLNATAYWRVTVTNNGPIPIVDAYVVDDVEPACQTGPFTLQPGESKVVYCSTYALLSLFPLTNNAKAKYTPVNGTRTYSQWSSAKACSLLCVLG</sequence>
<evidence type="ECO:0000259" key="2">
    <source>
        <dbReference type="Pfam" id="PF24593"/>
    </source>
</evidence>
<feature type="domain" description="DUF7617" evidence="2">
    <location>
        <begin position="644"/>
        <end position="766"/>
    </location>
</feature>
<evidence type="ECO:0000313" key="3">
    <source>
        <dbReference type="EMBL" id="SEQ65425.1"/>
    </source>
</evidence>
<feature type="signal peptide" evidence="1">
    <location>
        <begin position="1"/>
        <end position="23"/>
    </location>
</feature>
<keyword evidence="4" id="KW-1185">Reference proteome</keyword>
<evidence type="ECO:0000256" key="1">
    <source>
        <dbReference type="SAM" id="SignalP"/>
    </source>
</evidence>
<dbReference type="InterPro" id="IPR055388">
    <property type="entry name" value="DUF7617"/>
</dbReference>
<gene>
    <name evidence="3" type="ORF">SAMN05216195_102989</name>
</gene>
<name>A0A1H9HT07_9PSEU</name>
<organism evidence="3 4">
    <name type="scientific">Lentzea flaviverrucosa</name>
    <dbReference type="NCBI Taxonomy" id="200379"/>
    <lineage>
        <taxon>Bacteria</taxon>
        <taxon>Bacillati</taxon>
        <taxon>Actinomycetota</taxon>
        <taxon>Actinomycetes</taxon>
        <taxon>Pseudonocardiales</taxon>
        <taxon>Pseudonocardiaceae</taxon>
        <taxon>Lentzea</taxon>
    </lineage>
</organism>